<dbReference type="PROSITE" id="PS51155">
    <property type="entry name" value="CHIT_BIND_RR_2"/>
    <property type="match status" value="1"/>
</dbReference>
<reference evidence="5" key="1">
    <citation type="submission" date="2017-09" db="EMBL/GenBank/DDBJ databases">
        <title>Contemporary evolution of a Lepidopteran species, Heliothis virescens, in response to modern agricultural practices.</title>
        <authorList>
            <person name="Fritz M.L."/>
            <person name="Deyonke A.M."/>
            <person name="Papanicolaou A."/>
            <person name="Micinski S."/>
            <person name="Westbrook J."/>
            <person name="Gould F."/>
        </authorList>
    </citation>
    <scope>NUCLEOTIDE SEQUENCE [LARGE SCALE GENOMIC DNA]</scope>
    <source>
        <strain evidence="5">HvINT-</strain>
        <tissue evidence="5">Whole body</tissue>
    </source>
</reference>
<proteinExistence type="predicted"/>
<feature type="chain" id="PRO_5012878759" evidence="4">
    <location>
        <begin position="16"/>
        <end position="261"/>
    </location>
</feature>
<dbReference type="InterPro" id="IPR000618">
    <property type="entry name" value="Insect_cuticle"/>
</dbReference>
<evidence type="ECO:0000256" key="1">
    <source>
        <dbReference type="ARBA" id="ARBA00022460"/>
    </source>
</evidence>
<dbReference type="PANTHER" id="PTHR10380:SF173">
    <property type="entry name" value="CUTICULAR PROTEIN 47EF, ISOFORM C-RELATED"/>
    <property type="match status" value="1"/>
</dbReference>
<dbReference type="PROSITE" id="PS00233">
    <property type="entry name" value="CHIT_BIND_RR_1"/>
    <property type="match status" value="1"/>
</dbReference>
<sequence length="261" mass="29164">MKLIILTALVGVCAAGYVPAHVVRAVLDRSANILRSESEVNERGYHYAFDTENDLLRRLHLTMTLELRRLSGRHLYIVKRGPKPAFFCQPQTRKHHEIILTALVGVCAAGYVPAHVVRAVLDRSANILRSESEVNERGYHYAFDTENGIHADENGVEANGIQAAGSYSYTGDDGQVYSVRYTADANGFQPQGAHLPTPPPIPEAIARSLQENARDEAAGIYDDGSYHDARYAPAVVLARKQYQATRYPFNPYNPYNPYRRY</sequence>
<evidence type="ECO:0000256" key="3">
    <source>
        <dbReference type="PROSITE-ProRule" id="PRU00497"/>
    </source>
</evidence>
<accession>A0A2A4JNS7</accession>
<organism evidence="5">
    <name type="scientific">Heliothis virescens</name>
    <name type="common">Tobacco budworm moth</name>
    <dbReference type="NCBI Taxonomy" id="7102"/>
    <lineage>
        <taxon>Eukaryota</taxon>
        <taxon>Metazoa</taxon>
        <taxon>Ecdysozoa</taxon>
        <taxon>Arthropoda</taxon>
        <taxon>Hexapoda</taxon>
        <taxon>Insecta</taxon>
        <taxon>Pterygota</taxon>
        <taxon>Neoptera</taxon>
        <taxon>Endopterygota</taxon>
        <taxon>Lepidoptera</taxon>
        <taxon>Glossata</taxon>
        <taxon>Ditrysia</taxon>
        <taxon>Noctuoidea</taxon>
        <taxon>Noctuidae</taxon>
        <taxon>Heliothinae</taxon>
        <taxon>Heliothis</taxon>
    </lineage>
</organism>
<gene>
    <name evidence="5" type="ORF">B5V51_173</name>
</gene>
<evidence type="ECO:0000313" key="5">
    <source>
        <dbReference type="EMBL" id="PCG73070.1"/>
    </source>
</evidence>
<dbReference type="GO" id="GO:0008010">
    <property type="term" value="F:structural constituent of chitin-based larval cuticle"/>
    <property type="evidence" value="ECO:0007669"/>
    <property type="project" value="TreeGrafter"/>
</dbReference>
<evidence type="ECO:0000256" key="4">
    <source>
        <dbReference type="SAM" id="SignalP"/>
    </source>
</evidence>
<dbReference type="STRING" id="7102.A0A2A4JNS7"/>
<dbReference type="Pfam" id="PF00379">
    <property type="entry name" value="Chitin_bind_4"/>
    <property type="match status" value="1"/>
</dbReference>
<keyword evidence="2 4" id="KW-0732">Signal</keyword>
<evidence type="ECO:0000256" key="2">
    <source>
        <dbReference type="ARBA" id="ARBA00022729"/>
    </source>
</evidence>
<name>A0A2A4JNS7_HELVI</name>
<dbReference type="AlphaFoldDB" id="A0A2A4JNS7"/>
<dbReference type="InterPro" id="IPR050468">
    <property type="entry name" value="Cuticle_Struct_Prot"/>
</dbReference>
<feature type="signal peptide" evidence="4">
    <location>
        <begin position="1"/>
        <end position="15"/>
    </location>
</feature>
<comment type="caution">
    <text evidence="5">The sequence shown here is derived from an EMBL/GenBank/DDBJ whole genome shotgun (WGS) entry which is preliminary data.</text>
</comment>
<dbReference type="GO" id="GO:0062129">
    <property type="term" value="C:chitin-based extracellular matrix"/>
    <property type="evidence" value="ECO:0007669"/>
    <property type="project" value="TreeGrafter"/>
</dbReference>
<dbReference type="PRINTS" id="PR00947">
    <property type="entry name" value="CUTICLE"/>
</dbReference>
<dbReference type="EMBL" id="NWSH01001021">
    <property type="protein sequence ID" value="PCG73070.1"/>
    <property type="molecule type" value="Genomic_DNA"/>
</dbReference>
<protein>
    <submittedName>
        <fullName evidence="5">Uncharacterized protein</fullName>
    </submittedName>
</protein>
<dbReference type="InterPro" id="IPR031311">
    <property type="entry name" value="CHIT_BIND_RR_consensus"/>
</dbReference>
<dbReference type="PANTHER" id="PTHR10380">
    <property type="entry name" value="CUTICLE PROTEIN"/>
    <property type="match status" value="1"/>
</dbReference>
<keyword evidence="1 3" id="KW-0193">Cuticle</keyword>